<dbReference type="Pfam" id="PF00450">
    <property type="entry name" value="Peptidase_S10"/>
    <property type="match status" value="1"/>
</dbReference>
<evidence type="ECO:0000256" key="1">
    <source>
        <dbReference type="ARBA" id="ARBA00009431"/>
    </source>
</evidence>
<name>A0AAD8GV23_9APIA</name>
<organism evidence="2 3">
    <name type="scientific">Heracleum sosnowskyi</name>
    <dbReference type="NCBI Taxonomy" id="360622"/>
    <lineage>
        <taxon>Eukaryota</taxon>
        <taxon>Viridiplantae</taxon>
        <taxon>Streptophyta</taxon>
        <taxon>Embryophyta</taxon>
        <taxon>Tracheophyta</taxon>
        <taxon>Spermatophyta</taxon>
        <taxon>Magnoliopsida</taxon>
        <taxon>eudicotyledons</taxon>
        <taxon>Gunneridae</taxon>
        <taxon>Pentapetalae</taxon>
        <taxon>asterids</taxon>
        <taxon>campanulids</taxon>
        <taxon>Apiales</taxon>
        <taxon>Apiaceae</taxon>
        <taxon>Apioideae</taxon>
        <taxon>apioid superclade</taxon>
        <taxon>Tordylieae</taxon>
        <taxon>Tordyliinae</taxon>
        <taxon>Heracleum</taxon>
    </lineage>
</organism>
<dbReference type="InterPro" id="IPR029058">
    <property type="entry name" value="AB_hydrolase_fold"/>
</dbReference>
<keyword evidence="2" id="KW-0121">Carboxypeptidase</keyword>
<keyword evidence="3" id="KW-1185">Reference proteome</keyword>
<comment type="caution">
    <text evidence="2">The sequence shown here is derived from an EMBL/GenBank/DDBJ whole genome shotgun (WGS) entry which is preliminary data.</text>
</comment>
<comment type="similarity">
    <text evidence="1">Belongs to the peptidase S10 family.</text>
</comment>
<evidence type="ECO:0000313" key="3">
    <source>
        <dbReference type="Proteomes" id="UP001237642"/>
    </source>
</evidence>
<dbReference type="InterPro" id="IPR001563">
    <property type="entry name" value="Peptidase_S10"/>
</dbReference>
<dbReference type="GO" id="GO:0006508">
    <property type="term" value="P:proteolysis"/>
    <property type="evidence" value="ECO:0007669"/>
    <property type="project" value="InterPro"/>
</dbReference>
<dbReference type="PANTHER" id="PTHR11802:SF470">
    <property type="entry name" value="CARBOXYPEPTIDASE"/>
    <property type="match status" value="1"/>
</dbReference>
<evidence type="ECO:0000313" key="2">
    <source>
        <dbReference type="EMBL" id="KAK1354822.1"/>
    </source>
</evidence>
<accession>A0AAD8GV23</accession>
<dbReference type="Proteomes" id="UP001237642">
    <property type="component" value="Unassembled WGS sequence"/>
</dbReference>
<dbReference type="AlphaFoldDB" id="A0AAD8GV23"/>
<dbReference type="Gene3D" id="3.40.50.1820">
    <property type="entry name" value="alpha/beta hydrolase"/>
    <property type="match status" value="1"/>
</dbReference>
<reference evidence="2" key="1">
    <citation type="submission" date="2023-02" db="EMBL/GenBank/DDBJ databases">
        <title>Genome of toxic invasive species Heracleum sosnowskyi carries increased number of genes despite the absence of recent whole-genome duplications.</title>
        <authorList>
            <person name="Schelkunov M."/>
            <person name="Shtratnikova V."/>
            <person name="Makarenko M."/>
            <person name="Klepikova A."/>
            <person name="Omelchenko D."/>
            <person name="Novikova G."/>
            <person name="Obukhova E."/>
            <person name="Bogdanov V."/>
            <person name="Penin A."/>
            <person name="Logacheva M."/>
        </authorList>
    </citation>
    <scope>NUCLEOTIDE SEQUENCE</scope>
    <source>
        <strain evidence="2">Hsosn_3</strain>
        <tissue evidence="2">Leaf</tissue>
    </source>
</reference>
<dbReference type="GO" id="GO:0004185">
    <property type="term" value="F:serine-type carboxypeptidase activity"/>
    <property type="evidence" value="ECO:0007669"/>
    <property type="project" value="InterPro"/>
</dbReference>
<gene>
    <name evidence="2" type="ORF">POM88_048078</name>
</gene>
<dbReference type="PRINTS" id="PR00724">
    <property type="entry name" value="CRBOXYPTASEC"/>
</dbReference>
<keyword evidence="2" id="KW-0378">Hydrolase</keyword>
<sequence>MEQVLISTRAMSQLIRLLEEHLSTILHSPKILLAILLCYGLMEDPGCSSFGNGAMMELGPFRVNSDGKTLSQNKYVWNNKANMLFLELPAGTVGFSYSNTTSDYVTGDTKAAEDAYTFMINWLERFPEYQNRDFFITGESYAEHYIPQIITGDY</sequence>
<protein>
    <submittedName>
        <fullName evidence="2">Carboxypeptidase</fullName>
    </submittedName>
</protein>
<dbReference type="EMBL" id="JAUIZM010000011">
    <property type="protein sequence ID" value="KAK1354822.1"/>
    <property type="molecule type" value="Genomic_DNA"/>
</dbReference>
<reference evidence="2" key="2">
    <citation type="submission" date="2023-05" db="EMBL/GenBank/DDBJ databases">
        <authorList>
            <person name="Schelkunov M.I."/>
        </authorList>
    </citation>
    <scope>NUCLEOTIDE SEQUENCE</scope>
    <source>
        <strain evidence="2">Hsosn_3</strain>
        <tissue evidence="2">Leaf</tissue>
    </source>
</reference>
<dbReference type="SUPFAM" id="SSF53474">
    <property type="entry name" value="alpha/beta-Hydrolases"/>
    <property type="match status" value="1"/>
</dbReference>
<dbReference type="PANTHER" id="PTHR11802">
    <property type="entry name" value="SERINE PROTEASE FAMILY S10 SERINE CARBOXYPEPTIDASE"/>
    <property type="match status" value="1"/>
</dbReference>
<keyword evidence="2" id="KW-0645">Protease</keyword>
<proteinExistence type="inferred from homology"/>
<dbReference type="GO" id="GO:0005773">
    <property type="term" value="C:vacuole"/>
    <property type="evidence" value="ECO:0007669"/>
    <property type="project" value="TreeGrafter"/>
</dbReference>